<keyword evidence="2" id="KW-1185">Reference proteome</keyword>
<reference evidence="1 2" key="1">
    <citation type="journal article" date="2019" name="Sci. Rep.">
        <title>Orb-weaving spider Araneus ventricosus genome elucidates the spidroin gene catalogue.</title>
        <authorList>
            <person name="Kono N."/>
            <person name="Nakamura H."/>
            <person name="Ohtoshi R."/>
            <person name="Moran D.A.P."/>
            <person name="Shinohara A."/>
            <person name="Yoshida Y."/>
            <person name="Fujiwara M."/>
            <person name="Mori M."/>
            <person name="Tomita M."/>
            <person name="Arakawa K."/>
        </authorList>
    </citation>
    <scope>NUCLEOTIDE SEQUENCE [LARGE SCALE GENOMIC DNA]</scope>
</reference>
<organism evidence="1 2">
    <name type="scientific">Araneus ventricosus</name>
    <name type="common">Orbweaver spider</name>
    <name type="synonym">Epeira ventricosa</name>
    <dbReference type="NCBI Taxonomy" id="182803"/>
    <lineage>
        <taxon>Eukaryota</taxon>
        <taxon>Metazoa</taxon>
        <taxon>Ecdysozoa</taxon>
        <taxon>Arthropoda</taxon>
        <taxon>Chelicerata</taxon>
        <taxon>Arachnida</taxon>
        <taxon>Araneae</taxon>
        <taxon>Araneomorphae</taxon>
        <taxon>Entelegynae</taxon>
        <taxon>Araneoidea</taxon>
        <taxon>Araneidae</taxon>
        <taxon>Araneus</taxon>
    </lineage>
</organism>
<name>A0A4Y2IEL2_ARAVE</name>
<gene>
    <name evidence="1" type="ORF">AVEN_105730_1</name>
</gene>
<dbReference type="Proteomes" id="UP000499080">
    <property type="component" value="Unassembled WGS sequence"/>
</dbReference>
<sequence length="75" mass="8764">MDSGSEGSGFETGFHERSTVYMVLVHAEYLEGQTFPLEWRRMITYRPNFKGNVIFELRVHLDWFFNCCAASVKHS</sequence>
<dbReference type="EMBL" id="BGPR01002579">
    <property type="protein sequence ID" value="GBM75812.1"/>
    <property type="molecule type" value="Genomic_DNA"/>
</dbReference>
<evidence type="ECO:0000313" key="2">
    <source>
        <dbReference type="Proteomes" id="UP000499080"/>
    </source>
</evidence>
<proteinExistence type="predicted"/>
<evidence type="ECO:0000313" key="1">
    <source>
        <dbReference type="EMBL" id="GBM75812.1"/>
    </source>
</evidence>
<accession>A0A4Y2IEL2</accession>
<protein>
    <submittedName>
        <fullName evidence="1">Uncharacterized protein</fullName>
    </submittedName>
</protein>
<comment type="caution">
    <text evidence="1">The sequence shown here is derived from an EMBL/GenBank/DDBJ whole genome shotgun (WGS) entry which is preliminary data.</text>
</comment>
<dbReference type="AlphaFoldDB" id="A0A4Y2IEL2"/>